<accession>A0A1R1XCB4</accession>
<name>A0A1R1XCB4_9FUNG</name>
<organism evidence="1 2">
    <name type="scientific">Smittium culicis</name>
    <dbReference type="NCBI Taxonomy" id="133412"/>
    <lineage>
        <taxon>Eukaryota</taxon>
        <taxon>Fungi</taxon>
        <taxon>Fungi incertae sedis</taxon>
        <taxon>Zoopagomycota</taxon>
        <taxon>Kickxellomycotina</taxon>
        <taxon>Harpellomycetes</taxon>
        <taxon>Harpellales</taxon>
        <taxon>Legeriomycetaceae</taxon>
        <taxon>Smittium</taxon>
    </lineage>
</organism>
<protein>
    <submittedName>
        <fullName evidence="1">Uncharacterized protein</fullName>
    </submittedName>
</protein>
<keyword evidence="2" id="KW-1185">Reference proteome</keyword>
<dbReference type="Proteomes" id="UP000187283">
    <property type="component" value="Unassembled WGS sequence"/>
</dbReference>
<evidence type="ECO:0000313" key="2">
    <source>
        <dbReference type="Proteomes" id="UP000187283"/>
    </source>
</evidence>
<dbReference type="EMBL" id="LSSN01004060">
    <property type="protein sequence ID" value="OMJ12257.1"/>
    <property type="molecule type" value="Genomic_DNA"/>
</dbReference>
<feature type="non-terminal residue" evidence="1">
    <location>
        <position position="74"/>
    </location>
</feature>
<evidence type="ECO:0000313" key="1">
    <source>
        <dbReference type="EMBL" id="OMJ12257.1"/>
    </source>
</evidence>
<gene>
    <name evidence="1" type="ORF">AYI70_g9231</name>
</gene>
<proteinExistence type="predicted"/>
<dbReference type="OrthoDB" id="5588333at2759"/>
<reference evidence="1 2" key="1">
    <citation type="submission" date="2017-01" db="EMBL/GenBank/DDBJ databases">
        <authorList>
            <person name="Mah S.A."/>
            <person name="Swanson W.J."/>
            <person name="Moy G.W."/>
            <person name="Vacquier V.D."/>
        </authorList>
    </citation>
    <scope>NUCLEOTIDE SEQUENCE [LARGE SCALE GENOMIC DNA]</scope>
    <source>
        <strain evidence="1 2">GSMNP</strain>
    </source>
</reference>
<sequence length="74" mass="8423">MRPSDIETVDDSRAQINVSFVRFVVVMPKEKSTLVSNAGASYDDIISQGFWPSRGIFENYYQLSRMSQSNLTKL</sequence>
<comment type="caution">
    <text evidence="1">The sequence shown here is derived from an EMBL/GenBank/DDBJ whole genome shotgun (WGS) entry which is preliminary data.</text>
</comment>
<dbReference type="AlphaFoldDB" id="A0A1R1XCB4"/>